<feature type="domain" description="Enhancer of polycomb-like N-terminal" evidence="9">
    <location>
        <begin position="12"/>
        <end position="164"/>
    </location>
</feature>
<name>A0ABX6F0A0_KLUMA</name>
<comment type="subcellular location">
    <subcellularLocation>
        <location evidence="1 7">Nucleus</location>
    </subcellularLocation>
</comment>
<comment type="similarity">
    <text evidence="2 7">Belongs to the enhancer of polycomb family.</text>
</comment>
<evidence type="ECO:0000256" key="8">
    <source>
        <dbReference type="SAM" id="MobiDB-lite"/>
    </source>
</evidence>
<evidence type="ECO:0000259" key="9">
    <source>
        <dbReference type="Pfam" id="PF10513"/>
    </source>
</evidence>
<organism evidence="10 11">
    <name type="scientific">Kluyveromyces marxianus</name>
    <name type="common">Yeast</name>
    <name type="synonym">Candida kefyr</name>
    <dbReference type="NCBI Taxonomy" id="4911"/>
    <lineage>
        <taxon>Eukaryota</taxon>
        <taxon>Fungi</taxon>
        <taxon>Dikarya</taxon>
        <taxon>Ascomycota</taxon>
        <taxon>Saccharomycotina</taxon>
        <taxon>Saccharomycetes</taxon>
        <taxon>Saccharomycetales</taxon>
        <taxon>Saccharomycetaceae</taxon>
        <taxon>Kluyveromyces</taxon>
    </lineage>
</organism>
<feature type="compositionally biased region" description="Low complexity" evidence="8">
    <location>
        <begin position="752"/>
        <end position="783"/>
    </location>
</feature>
<evidence type="ECO:0000256" key="4">
    <source>
        <dbReference type="ARBA" id="ARBA00023163"/>
    </source>
</evidence>
<keyword evidence="5 7" id="KW-0539">Nucleus</keyword>
<evidence type="ECO:0000256" key="1">
    <source>
        <dbReference type="ARBA" id="ARBA00004123"/>
    </source>
</evidence>
<evidence type="ECO:0000256" key="5">
    <source>
        <dbReference type="ARBA" id="ARBA00023242"/>
    </source>
</evidence>
<reference evidence="10 11" key="1">
    <citation type="submission" date="2016-03" db="EMBL/GenBank/DDBJ databases">
        <title>How can Kluyveromyces marxianus grow so fast - potential evolutionary course in Saccharomyces Complex revealed by comparative genomics.</title>
        <authorList>
            <person name="Mo W."/>
            <person name="Lu W."/>
            <person name="Yang X."/>
            <person name="Qi J."/>
            <person name="Lv H."/>
        </authorList>
    </citation>
    <scope>NUCLEOTIDE SEQUENCE [LARGE SCALE GENOMIC DNA]</scope>
    <source>
        <strain evidence="10 11">FIM1</strain>
    </source>
</reference>
<reference evidence="10 11" key="2">
    <citation type="submission" date="2019-11" db="EMBL/GenBank/DDBJ databases">
        <authorList>
            <person name="Lu H."/>
        </authorList>
    </citation>
    <scope>NUCLEOTIDE SEQUENCE [LARGE SCALE GENOMIC DNA]</scope>
    <source>
        <strain evidence="10 11">FIM1</strain>
    </source>
</reference>
<keyword evidence="11" id="KW-1185">Reference proteome</keyword>
<keyword evidence="4 7" id="KW-0804">Transcription</keyword>
<feature type="compositionally biased region" description="Polar residues" evidence="8">
    <location>
        <begin position="793"/>
        <end position="811"/>
    </location>
</feature>
<sequence length="811" mass="94269">MPAPAIDTSRFRHRKISVKQRLRIYKSNEIKELEQEDATAANVQHQQRELMEIETGVEKNEEKEEHLYKILQSNQLRENKKDLFIPTPDASKTWDEFDKFYVGEFQNPKSYIQFSAQLEDCCGTLYNMDEQDEEFLKKLNESLEDSVEPLTEDEFELIMANLESSIKEKQPFLSMDPESILSFADLRPTMLKNDVGDSGVKKSLAKEIGMPEDEPFLTMFDPKRRIGKREKNMKALMDLFGEKVYDYWKKRKIAREGGEIFPQLKSERNHDKDDNDPYVCFRRRELRQPRKTRRIDVQNSKKLRLLHQQLQYTKDLALAVAKRERAALDILNNDKVVFETRSQLKALKRKLGITTDDEDLYSTKRPKLVSSVITIKQRQQMLLQQQQQQRLQQQQQQQQQAAIASDSSVKKSKSTKSSKANKDADTSFPEAKAAETKRKGHKSASQKLKEQVKSGSQDPEKTATANTSSTAQQQQNQITSQVYVKLPSSKIPDIALEDVNKLLYSKEKSTKKFVEDRMKKRKQEDGDTFFNLIDDPYNPVFNLAIPEDVKAQDAPFSPVAGSKFEIKKSYYSPDLQKYVSGNTNDITVLNKDGEVTNNNEHKKLELFNLFDDNLQTHSQEFPVAFRIRRGRFNRKYIDQRKTDHNINDILSQCIDFDEVRKQERENDVINVYDSKLDDLSRSYYRWKYDSNYNLYGSKFSDEPAKLNQISNDTQVVRFGTMLGSKAYEQLRDATIKYRQEQINKRKRLNSIQQQHQQKQQAMFKGQQNSSSSNKSHSSSPTTSLQDQKKRMGTVSNQSPTPKERITPNTVV</sequence>
<keyword evidence="3 7" id="KW-0805">Transcription regulation</keyword>
<dbReference type="PANTHER" id="PTHR14898">
    <property type="entry name" value="ENHANCER OF POLYCOMB"/>
    <property type="match status" value="1"/>
</dbReference>
<evidence type="ECO:0000256" key="7">
    <source>
        <dbReference type="RuleBase" id="RU361124"/>
    </source>
</evidence>
<evidence type="ECO:0000256" key="3">
    <source>
        <dbReference type="ARBA" id="ARBA00023015"/>
    </source>
</evidence>
<gene>
    <name evidence="10" type="primary">EPL1</name>
    <name evidence="10" type="ORF">FIM1_3997</name>
</gene>
<feature type="region of interest" description="Disordered" evidence="8">
    <location>
        <begin position="747"/>
        <end position="811"/>
    </location>
</feature>
<feature type="compositionally biased region" description="Low complexity" evidence="8">
    <location>
        <begin position="462"/>
        <end position="476"/>
    </location>
</feature>
<feature type="region of interest" description="Disordered" evidence="8">
    <location>
        <begin position="402"/>
        <end position="476"/>
    </location>
</feature>
<dbReference type="EMBL" id="CP015059">
    <property type="protein sequence ID" value="QGN17266.1"/>
    <property type="molecule type" value="Genomic_DNA"/>
</dbReference>
<evidence type="ECO:0000313" key="11">
    <source>
        <dbReference type="Proteomes" id="UP000422736"/>
    </source>
</evidence>
<dbReference type="Proteomes" id="UP000422736">
    <property type="component" value="Chromosome 6"/>
</dbReference>
<comment type="function">
    <text evidence="6">Component of the NuA4 histone acetyltransferase complex which is involved in transcriptional activation of selected genes principally by acetylation of nucleosomal histone H4 and H2A. The NuA4 complex is also involved in DNA repair. Involved in gene silencing by neighboring heterochromatin, blockage of the silencing spreading along the chromosome, and required for cell cycle progression through G2/M.</text>
</comment>
<evidence type="ECO:0000256" key="2">
    <source>
        <dbReference type="ARBA" id="ARBA00008035"/>
    </source>
</evidence>
<accession>A0ABX6F0A0</accession>
<dbReference type="Pfam" id="PF10513">
    <property type="entry name" value="EPL1"/>
    <property type="match status" value="1"/>
</dbReference>
<dbReference type="InterPro" id="IPR019542">
    <property type="entry name" value="Enhancer_polycomb-like_N"/>
</dbReference>
<proteinExistence type="inferred from homology"/>
<dbReference type="InterPro" id="IPR024943">
    <property type="entry name" value="Enhancer_polycomb"/>
</dbReference>
<evidence type="ECO:0000256" key="6">
    <source>
        <dbReference type="ARBA" id="ARBA00025513"/>
    </source>
</evidence>
<protein>
    <recommendedName>
        <fullName evidence="7">Enhancer of polycomb-like protein</fullName>
    </recommendedName>
</protein>
<evidence type="ECO:0000313" key="10">
    <source>
        <dbReference type="EMBL" id="QGN17266.1"/>
    </source>
</evidence>